<reference evidence="4" key="1">
    <citation type="journal article" date="2024" name="IScience">
        <title>Strigolactones Initiate the Formation of Haustorium-like Structures in Castilleja.</title>
        <authorList>
            <person name="Buerger M."/>
            <person name="Peterson D."/>
            <person name="Chory J."/>
        </authorList>
    </citation>
    <scope>NUCLEOTIDE SEQUENCE [LARGE SCALE GENOMIC DNA]</scope>
</reference>
<evidence type="ECO:0000313" key="4">
    <source>
        <dbReference type="Proteomes" id="UP001632038"/>
    </source>
</evidence>
<evidence type="ECO:0000256" key="2">
    <source>
        <dbReference type="SAM" id="MobiDB-lite"/>
    </source>
</evidence>
<evidence type="ECO:0000256" key="1">
    <source>
        <dbReference type="SAM" id="Coils"/>
    </source>
</evidence>
<evidence type="ECO:0000313" key="3">
    <source>
        <dbReference type="EMBL" id="KAL3632360.1"/>
    </source>
</evidence>
<dbReference type="Proteomes" id="UP001632038">
    <property type="component" value="Unassembled WGS sequence"/>
</dbReference>
<evidence type="ECO:0008006" key="5">
    <source>
        <dbReference type="Google" id="ProtNLM"/>
    </source>
</evidence>
<name>A0ABD3CQV9_9LAMI</name>
<dbReference type="InterPro" id="IPR037490">
    <property type="entry name" value="WAP"/>
</dbReference>
<keyword evidence="1" id="KW-0175">Coiled coil</keyword>
<dbReference type="PANTHER" id="PTHR33883:SF10">
    <property type="entry name" value="WPP DOMAIN-ASSOCIATED PROTEIN"/>
    <property type="match status" value="1"/>
</dbReference>
<feature type="region of interest" description="Disordered" evidence="2">
    <location>
        <begin position="1"/>
        <end position="36"/>
    </location>
</feature>
<feature type="compositionally biased region" description="Polar residues" evidence="2">
    <location>
        <begin position="1"/>
        <end position="20"/>
    </location>
</feature>
<comment type="caution">
    <text evidence="3">The sequence shown here is derived from an EMBL/GenBank/DDBJ whole genome shotgun (WGS) entry which is preliminary data.</text>
</comment>
<dbReference type="AlphaFoldDB" id="A0ABD3CQV9"/>
<organism evidence="3 4">
    <name type="scientific">Castilleja foliolosa</name>
    <dbReference type="NCBI Taxonomy" id="1961234"/>
    <lineage>
        <taxon>Eukaryota</taxon>
        <taxon>Viridiplantae</taxon>
        <taxon>Streptophyta</taxon>
        <taxon>Embryophyta</taxon>
        <taxon>Tracheophyta</taxon>
        <taxon>Spermatophyta</taxon>
        <taxon>Magnoliopsida</taxon>
        <taxon>eudicotyledons</taxon>
        <taxon>Gunneridae</taxon>
        <taxon>Pentapetalae</taxon>
        <taxon>asterids</taxon>
        <taxon>lamiids</taxon>
        <taxon>Lamiales</taxon>
        <taxon>Orobanchaceae</taxon>
        <taxon>Pedicularideae</taxon>
        <taxon>Castillejinae</taxon>
        <taxon>Castilleja</taxon>
    </lineage>
</organism>
<sequence>MESQEVNSNGSCHATVSNGNGLEKEESENGSVQVSVDEKEKGEIADVVLEGLDEYLDDIDDTLVISRMVSDSVIKGIVTAVEEDAAEKIAAKELEMANLKEYMQFREVGQAKYDVRLPMVGKGYEKMREDFFGLRKLIEDQFMKARKEIGPARGLSSMKKISSGSELVGLGAILQEKSLMHIDKMLECLNTNLNAFCSKMDDLLLSSEISICESQRDLDTLAELEEIVMRSVIKSLQEENVLGLNYQIHDIQTSNWVGKFEDISGIGAQLNEIHKSLCIHEMGLVSQGSHDLDHLKLGNGTEDACSIHVSEIFDFQQLNHLSKEKLVGYFNDIITKMKRDHESVLHKKTDDYFRLRRDYLKEKGSHRKDEEFDVLRKKIPEIISKLEDFVSENERFPVLTKNLESIEKLKLRLDSLVVENRQLRDSLNEKENEVKHLEARVSCAAEALLQRSLDEEKLKSDMDDSFIETSLTEEVYNSVLREQIAQARCDSEDLNMELLMTNEICDIIFSEASAVPAETLNRYEIEDSDIQSWIMQSLNGLIFKETVDNLYKQALIDNETRICLEATVLEKENELRLGVEEKKKLNQDIHDLRTSLELKEKLAIDLSFSLSQEREQIELAYRELSSVREYASQQQTLVAESNRDLESLKSSHLDALEQIEVNEMEMAKLKQKLNQRKKVLMDISEERNTALTLAQETHDKLVLSEAREENLKKEMELAASELLKLFDDFEYRISGLIRKNSLRFEDTSSHVKDLNEMANNLRRRELMYKQKLNLKSVNLLKAEAEVDVLGDEVDALLRLLNKIYIALDHYSPVLKHYPGIIEILELVKKELSGASTMLL</sequence>
<dbReference type="PANTHER" id="PTHR33883">
    <property type="entry name" value="WPP DOMAIN-ASSOCIATED PROTEIN"/>
    <property type="match status" value="1"/>
</dbReference>
<gene>
    <name evidence="3" type="ORF">CASFOL_025344</name>
</gene>
<proteinExistence type="predicted"/>
<dbReference type="EMBL" id="JAVIJP010000032">
    <property type="protein sequence ID" value="KAL3632360.1"/>
    <property type="molecule type" value="Genomic_DNA"/>
</dbReference>
<keyword evidence="4" id="KW-1185">Reference proteome</keyword>
<feature type="coiled-coil region" evidence="1">
    <location>
        <begin position="656"/>
        <end position="686"/>
    </location>
</feature>
<feature type="coiled-coil region" evidence="1">
    <location>
        <begin position="406"/>
        <end position="447"/>
    </location>
</feature>
<accession>A0ABD3CQV9</accession>
<protein>
    <recommendedName>
        <fullName evidence="5">WPP domain-associated protein</fullName>
    </recommendedName>
</protein>